<dbReference type="Proteomes" id="UP000800040">
    <property type="component" value="Unassembled WGS sequence"/>
</dbReference>
<evidence type="ECO:0000313" key="1">
    <source>
        <dbReference type="EMBL" id="KAF1837965.1"/>
    </source>
</evidence>
<evidence type="ECO:0000313" key="2">
    <source>
        <dbReference type="Proteomes" id="UP000800040"/>
    </source>
</evidence>
<name>A0A6A5KI10_9PLEO</name>
<proteinExistence type="predicted"/>
<dbReference type="EMBL" id="ML975256">
    <property type="protein sequence ID" value="KAF1837965.1"/>
    <property type="molecule type" value="Genomic_DNA"/>
</dbReference>
<organism evidence="1 2">
    <name type="scientific">Decorospora gaudefroyi</name>
    <dbReference type="NCBI Taxonomy" id="184978"/>
    <lineage>
        <taxon>Eukaryota</taxon>
        <taxon>Fungi</taxon>
        <taxon>Dikarya</taxon>
        <taxon>Ascomycota</taxon>
        <taxon>Pezizomycotina</taxon>
        <taxon>Dothideomycetes</taxon>
        <taxon>Pleosporomycetidae</taxon>
        <taxon>Pleosporales</taxon>
        <taxon>Pleosporineae</taxon>
        <taxon>Pleosporaceae</taxon>
        <taxon>Decorospora</taxon>
    </lineage>
</organism>
<keyword evidence="2" id="KW-1185">Reference proteome</keyword>
<gene>
    <name evidence="1" type="ORF">BDW02DRAFT_565473</name>
</gene>
<dbReference type="AlphaFoldDB" id="A0A6A5KI10"/>
<reference evidence="1" key="1">
    <citation type="submission" date="2020-01" db="EMBL/GenBank/DDBJ databases">
        <authorList>
            <consortium name="DOE Joint Genome Institute"/>
            <person name="Haridas S."/>
            <person name="Albert R."/>
            <person name="Binder M."/>
            <person name="Bloem J."/>
            <person name="Labutti K."/>
            <person name="Salamov A."/>
            <person name="Andreopoulos B."/>
            <person name="Baker S.E."/>
            <person name="Barry K."/>
            <person name="Bills G."/>
            <person name="Bluhm B.H."/>
            <person name="Cannon C."/>
            <person name="Castanera R."/>
            <person name="Culley D.E."/>
            <person name="Daum C."/>
            <person name="Ezra D."/>
            <person name="Gonzalez J.B."/>
            <person name="Henrissat B."/>
            <person name="Kuo A."/>
            <person name="Liang C."/>
            <person name="Lipzen A."/>
            <person name="Lutzoni F."/>
            <person name="Magnuson J."/>
            <person name="Mondo S."/>
            <person name="Nolan M."/>
            <person name="Ohm R."/>
            <person name="Pangilinan J."/>
            <person name="Park H.-J."/>
            <person name="Ramirez L."/>
            <person name="Alfaro M."/>
            <person name="Sun H."/>
            <person name="Tritt A."/>
            <person name="Yoshinaga Y."/>
            <person name="Zwiers L.-H."/>
            <person name="Turgeon B.G."/>
            <person name="Goodwin S.B."/>
            <person name="Spatafora J.W."/>
            <person name="Crous P.W."/>
            <person name="Grigoriev I.V."/>
        </authorList>
    </citation>
    <scope>NUCLEOTIDE SEQUENCE</scope>
    <source>
        <strain evidence="1">P77</strain>
    </source>
</reference>
<sequence length="51" mass="5376">MIKDGRPGALLFGCLIFSAGLGVLCPPSERLLEDVFTFAVSIMFGTALVCV</sequence>
<accession>A0A6A5KI10</accession>
<protein>
    <submittedName>
        <fullName evidence="1">Uncharacterized protein</fullName>
    </submittedName>
</protein>